<sequence>MNEMNQDRRTFIKQSAVVAASLAAIPHLGYATSAKKIRVGLIGCGGRGTGAASQALAADPQVEITALADIFPDQLEHALTTLREIDAARVHVDDKNKFVGFDAYKKLINSGVDVVLLCSPPNFRPDHLEEAVKAGKHIFCEKPVAVDIPGIHRVSKAVELAKQKKLNIVCGFCFRYSTPNREIIKQVRAGSIGDVKGLSTFRYGGELTFKDRQPSWSDLEFQLRNWLFYTRYSGDMLVEQAIHSVDFMSWVMNDELPKLVTGTGGRQAKPWDKFGNVYDHYAVEYAYAGGLKSYHFSRQQNGTTSRNSVDVMGTQGQVDVKLMSSYEVLGEHPWKFTGRLNNMYQTQHDELFAAIRNGQVINDGDSMTKSTLLGIWGRTAAYTGKAITYDEIMNSQVVLGPHSDEFDWNMKVDQLPIPRPGLTTFG</sequence>
<dbReference type="InterPro" id="IPR006311">
    <property type="entry name" value="TAT_signal"/>
</dbReference>
<reference evidence="3 4" key="1">
    <citation type="submission" date="2009-01" db="EMBL/GenBank/DDBJ databases">
        <authorList>
            <person name="Qin X."/>
            <person name="Bachman B."/>
            <person name="Battles P."/>
            <person name="Bell A."/>
            <person name="Bess C."/>
            <person name="Bickham C."/>
            <person name="Chaboub L."/>
            <person name="Chen D."/>
            <person name="Coyle M."/>
            <person name="Deiros D.R."/>
            <person name="Dinh H."/>
            <person name="Forbes L."/>
            <person name="Fowler G."/>
            <person name="Francisco L."/>
            <person name="Fu Q."/>
            <person name="Gubbala S."/>
            <person name="Hale W."/>
            <person name="Han Y."/>
            <person name="Hemphill L."/>
            <person name="Highlander S.K."/>
            <person name="Hirani K."/>
            <person name="Hogues M."/>
            <person name="Jackson L."/>
            <person name="Jakkamsetti A."/>
            <person name="Javaid M."/>
            <person name="Jiang H."/>
            <person name="Korchina V."/>
            <person name="Kovar C."/>
            <person name="Lara F."/>
            <person name="Lee S."/>
            <person name="Mata R."/>
            <person name="Mathew T."/>
            <person name="Moen C."/>
            <person name="Morales K."/>
            <person name="Munidasa M."/>
            <person name="Nazareth L."/>
            <person name="Ngo R."/>
            <person name="Nguyen L."/>
            <person name="Okwuonu G."/>
            <person name="Ongeri F."/>
            <person name="Patil S."/>
            <person name="Petrosino J."/>
            <person name="Pham C."/>
            <person name="Pham P."/>
            <person name="Pu L.-L."/>
            <person name="Puazo M."/>
            <person name="Raj R."/>
            <person name="Reid J."/>
            <person name="Rouhana J."/>
            <person name="Saada N."/>
            <person name="Shang Y."/>
            <person name="Simmons D."/>
            <person name="Thornton R."/>
            <person name="Warren J."/>
            <person name="Weissenberger G."/>
            <person name="Zhang J."/>
            <person name="Zhang L."/>
            <person name="Zhou C."/>
            <person name="Zhu D."/>
            <person name="Muzny D."/>
            <person name="Worley K."/>
            <person name="Gibbs R."/>
        </authorList>
    </citation>
    <scope>NUCLEOTIDE SEQUENCE [LARGE SCALE GENOMIC DNA]</scope>
    <source>
        <strain evidence="3 4">ATCC 33300</strain>
    </source>
</reference>
<dbReference type="SUPFAM" id="SSF55347">
    <property type="entry name" value="Glyceraldehyde-3-phosphate dehydrogenase-like, C-terminal domain"/>
    <property type="match status" value="1"/>
</dbReference>
<evidence type="ECO:0000313" key="4">
    <source>
        <dbReference type="Proteomes" id="UP000006241"/>
    </source>
</evidence>
<dbReference type="PANTHER" id="PTHR43818:SF5">
    <property type="entry name" value="OXIDOREDUCTASE FAMILY PROTEIN"/>
    <property type="match status" value="1"/>
</dbReference>
<evidence type="ECO:0000259" key="2">
    <source>
        <dbReference type="Pfam" id="PF22725"/>
    </source>
</evidence>
<accession>C2FYI5</accession>
<dbReference type="Proteomes" id="UP000006241">
    <property type="component" value="Unassembled WGS sequence"/>
</dbReference>
<dbReference type="InterPro" id="IPR000683">
    <property type="entry name" value="Gfo/Idh/MocA-like_OxRdtase_N"/>
</dbReference>
<dbReference type="HOGENOM" id="CLU_640667_0_0_10"/>
<dbReference type="Pfam" id="PF22725">
    <property type="entry name" value="GFO_IDH_MocA_C3"/>
    <property type="match status" value="1"/>
</dbReference>
<feature type="domain" description="Gfo/Idh/MocA-like oxidoreductase N-terminal" evidence="1">
    <location>
        <begin position="37"/>
        <end position="166"/>
    </location>
</feature>
<dbReference type="EMBL" id="ACHB01000056">
    <property type="protein sequence ID" value="EEI92005.1"/>
    <property type="molecule type" value="Genomic_DNA"/>
</dbReference>
<dbReference type="InterPro" id="IPR055170">
    <property type="entry name" value="GFO_IDH_MocA-like_dom"/>
</dbReference>
<evidence type="ECO:0000259" key="1">
    <source>
        <dbReference type="Pfam" id="PF01408"/>
    </source>
</evidence>
<dbReference type="InterPro" id="IPR036291">
    <property type="entry name" value="NAD(P)-bd_dom_sf"/>
</dbReference>
<dbReference type="RefSeq" id="WP_003010804.1">
    <property type="nucleotide sequence ID" value="NZ_GG668633.1"/>
</dbReference>
<dbReference type="AlphaFoldDB" id="C2FYI5"/>
<dbReference type="InterPro" id="IPR050463">
    <property type="entry name" value="Gfo/Idh/MocA_oxidrdct_glycsds"/>
</dbReference>
<dbReference type="Gene3D" id="3.30.360.10">
    <property type="entry name" value="Dihydrodipicolinate Reductase, domain 2"/>
    <property type="match status" value="1"/>
</dbReference>
<gene>
    <name evidence="3" type="ORF">HMPREF0765_2391</name>
</gene>
<evidence type="ECO:0000313" key="3">
    <source>
        <dbReference type="EMBL" id="EEI92005.1"/>
    </source>
</evidence>
<dbReference type="GO" id="GO:0000166">
    <property type="term" value="F:nucleotide binding"/>
    <property type="evidence" value="ECO:0007669"/>
    <property type="project" value="InterPro"/>
</dbReference>
<dbReference type="Pfam" id="PF01408">
    <property type="entry name" value="GFO_IDH_MocA"/>
    <property type="match status" value="1"/>
</dbReference>
<dbReference type="PROSITE" id="PS51318">
    <property type="entry name" value="TAT"/>
    <property type="match status" value="1"/>
</dbReference>
<feature type="domain" description="GFO/IDH/MocA-like oxidoreductase" evidence="2">
    <location>
        <begin position="183"/>
        <end position="318"/>
    </location>
</feature>
<dbReference type="CDD" id="cd02440">
    <property type="entry name" value="AdoMet_MTases"/>
    <property type="match status" value="1"/>
</dbReference>
<name>C2FYI5_SPHSI</name>
<dbReference type="Gene3D" id="3.40.50.720">
    <property type="entry name" value="NAD(P)-binding Rossmann-like Domain"/>
    <property type="match status" value="1"/>
</dbReference>
<protein>
    <submittedName>
        <fullName evidence="3">Tat pathway signal sequence domain protein</fullName>
    </submittedName>
</protein>
<dbReference type="PANTHER" id="PTHR43818">
    <property type="entry name" value="BCDNA.GH03377"/>
    <property type="match status" value="1"/>
</dbReference>
<comment type="caution">
    <text evidence="3">The sequence shown here is derived from an EMBL/GenBank/DDBJ whole genome shotgun (WGS) entry which is preliminary data.</text>
</comment>
<organism evidence="3 4">
    <name type="scientific">Sphingobacterium spiritivorum ATCC 33300</name>
    <dbReference type="NCBI Taxonomy" id="525372"/>
    <lineage>
        <taxon>Bacteria</taxon>
        <taxon>Pseudomonadati</taxon>
        <taxon>Bacteroidota</taxon>
        <taxon>Sphingobacteriia</taxon>
        <taxon>Sphingobacteriales</taxon>
        <taxon>Sphingobacteriaceae</taxon>
        <taxon>Sphingobacterium</taxon>
    </lineage>
</organism>
<dbReference type="SUPFAM" id="SSF51735">
    <property type="entry name" value="NAD(P)-binding Rossmann-fold domains"/>
    <property type="match status" value="1"/>
</dbReference>
<proteinExistence type="predicted"/>